<evidence type="ECO:0000256" key="2">
    <source>
        <dbReference type="ARBA" id="ARBA00023242"/>
    </source>
</evidence>
<comment type="subcellular location">
    <subcellularLocation>
        <location evidence="1">Nucleus</location>
    </subcellularLocation>
</comment>
<dbReference type="Proteomes" id="UP000887569">
    <property type="component" value="Unplaced"/>
</dbReference>
<feature type="compositionally biased region" description="Acidic residues" evidence="4">
    <location>
        <begin position="304"/>
        <end position="322"/>
    </location>
</feature>
<reference evidence="7" key="1">
    <citation type="submission" date="2022-11" db="UniProtKB">
        <authorList>
            <consortium name="WormBaseParasite"/>
        </authorList>
    </citation>
    <scope>IDENTIFICATION</scope>
</reference>
<proteinExistence type="inferred from homology"/>
<dbReference type="InterPro" id="IPR007148">
    <property type="entry name" value="SSU_processome_Utp12"/>
</dbReference>
<keyword evidence="6" id="KW-1185">Reference proteome</keyword>
<protein>
    <submittedName>
        <fullName evidence="7">Small-subunit processome Utp12 domain-containing protein</fullName>
    </submittedName>
</protein>
<evidence type="ECO:0000313" key="7">
    <source>
        <dbReference type="WBParaSite" id="PgR104_g014_t01"/>
    </source>
</evidence>
<feature type="region of interest" description="Disordered" evidence="4">
    <location>
        <begin position="254"/>
        <end position="337"/>
    </location>
</feature>
<evidence type="ECO:0000256" key="4">
    <source>
        <dbReference type="SAM" id="MobiDB-lite"/>
    </source>
</evidence>
<feature type="compositionally biased region" description="Basic and acidic residues" evidence="4">
    <location>
        <begin position="99"/>
        <end position="108"/>
    </location>
</feature>
<sequence>MRRRSGQHNGGIGNDRQSAPTYNIVDEIDEKNEIKSKKMNCSLNSSKKPKNGYKRYRPKGSIKTLTERHNEENAKRNGETQEECRERVESVDNASTSRSDTDQATKSAEIRGGESLAILLSQGLMSGDAEKIDSVLMKSDSRIISATLNELPITQILPLLKQIEFRFRNRKTLDVRCWARWVQYIISMHAPYLSTIGSLESELGTLYSWMQSRSAHMGNLYALQGKLLLLSEQIERRANPKFFIFQQPTVLFSEGTETASERSESDEREENESVASDDDWWEDDDIASNSNEELPEDERRSSEESDSEDEEEEGNEDEDNDGTMERNMDSNDEMDVN</sequence>
<dbReference type="WBParaSite" id="PgR104_g014_t01">
    <property type="protein sequence ID" value="PgR104_g014_t01"/>
    <property type="gene ID" value="PgR104_g014"/>
</dbReference>
<feature type="region of interest" description="Disordered" evidence="4">
    <location>
        <begin position="1"/>
        <end position="108"/>
    </location>
</feature>
<dbReference type="Pfam" id="PF04003">
    <property type="entry name" value="Utp12"/>
    <property type="match status" value="1"/>
</dbReference>
<name>A0A915CA89_PARUN</name>
<evidence type="ECO:0000259" key="5">
    <source>
        <dbReference type="Pfam" id="PF04003"/>
    </source>
</evidence>
<feature type="compositionally biased region" description="Acidic residues" evidence="4">
    <location>
        <begin position="266"/>
        <end position="286"/>
    </location>
</feature>
<dbReference type="AlphaFoldDB" id="A0A915CA89"/>
<feature type="domain" description="Small-subunit processome Utp12" evidence="5">
    <location>
        <begin position="128"/>
        <end position="230"/>
    </location>
</feature>
<comment type="similarity">
    <text evidence="3">Belongs to the UTP5 family.</text>
</comment>
<keyword evidence="2" id="KW-0539">Nucleus</keyword>
<evidence type="ECO:0000256" key="3">
    <source>
        <dbReference type="ARBA" id="ARBA00038335"/>
    </source>
</evidence>
<accession>A0A915CA89</accession>
<dbReference type="PANTHER" id="PTHR44267">
    <property type="entry name" value="WD REPEAT-CONTAINING PROTEIN 43"/>
    <property type="match status" value="1"/>
</dbReference>
<evidence type="ECO:0000256" key="1">
    <source>
        <dbReference type="ARBA" id="ARBA00004123"/>
    </source>
</evidence>
<dbReference type="GO" id="GO:0000462">
    <property type="term" value="P:maturation of SSU-rRNA from tricistronic rRNA transcript (SSU-rRNA, 5.8S rRNA, LSU-rRNA)"/>
    <property type="evidence" value="ECO:0007669"/>
    <property type="project" value="TreeGrafter"/>
</dbReference>
<feature type="compositionally biased region" description="Basic residues" evidence="4">
    <location>
        <begin position="47"/>
        <end position="60"/>
    </location>
</feature>
<dbReference type="InterPro" id="IPR052414">
    <property type="entry name" value="U3_snoRNA-assoc_WDR"/>
</dbReference>
<evidence type="ECO:0000313" key="6">
    <source>
        <dbReference type="Proteomes" id="UP000887569"/>
    </source>
</evidence>
<feature type="compositionally biased region" description="Basic and acidic residues" evidence="4">
    <location>
        <begin position="65"/>
        <end position="90"/>
    </location>
</feature>
<dbReference type="PANTHER" id="PTHR44267:SF1">
    <property type="entry name" value="WD REPEAT-CONTAINING PROTEIN 43"/>
    <property type="match status" value="1"/>
</dbReference>
<organism evidence="6 7">
    <name type="scientific">Parascaris univalens</name>
    <name type="common">Nematode worm</name>
    <dbReference type="NCBI Taxonomy" id="6257"/>
    <lineage>
        <taxon>Eukaryota</taxon>
        <taxon>Metazoa</taxon>
        <taxon>Ecdysozoa</taxon>
        <taxon>Nematoda</taxon>
        <taxon>Chromadorea</taxon>
        <taxon>Rhabditida</taxon>
        <taxon>Spirurina</taxon>
        <taxon>Ascaridomorpha</taxon>
        <taxon>Ascaridoidea</taxon>
        <taxon>Ascarididae</taxon>
        <taxon>Parascaris</taxon>
    </lineage>
</organism>
<dbReference type="GO" id="GO:0005730">
    <property type="term" value="C:nucleolus"/>
    <property type="evidence" value="ECO:0007669"/>
    <property type="project" value="TreeGrafter"/>
</dbReference>